<evidence type="ECO:0000313" key="1">
    <source>
        <dbReference type="EMBL" id="CAG1849978.1"/>
    </source>
</evidence>
<gene>
    <name evidence="1" type="ORF">GSMUA_215640.1</name>
</gene>
<dbReference type="InParanoid" id="A0A804IBE3"/>
<dbReference type="Proteomes" id="UP000012960">
    <property type="component" value="Unplaced"/>
</dbReference>
<dbReference type="Gramene" id="Ma03_t12780.1">
    <property type="protein sequence ID" value="Ma03_p12780.1"/>
    <property type="gene ID" value="Ma03_g12780"/>
</dbReference>
<dbReference type="EMBL" id="HG996468">
    <property type="protein sequence ID" value="CAG1849978.1"/>
    <property type="molecule type" value="Genomic_DNA"/>
</dbReference>
<dbReference type="EnsemblPlants" id="Ma03_t12780.1">
    <property type="protein sequence ID" value="Ma03_p12780.1"/>
    <property type="gene ID" value="Ma03_g12780"/>
</dbReference>
<evidence type="ECO:0000313" key="3">
    <source>
        <dbReference type="Proteomes" id="UP000012960"/>
    </source>
</evidence>
<protein>
    <submittedName>
        <fullName evidence="1">(wild Malaysian banana) hypothetical protein</fullName>
    </submittedName>
</protein>
<proteinExistence type="predicted"/>
<name>A0A804IBE3_MUSAM</name>
<dbReference type="AlphaFoldDB" id="A0A804IBE3"/>
<sequence length="115" mass="12952">MNLKYTNKDLMEKLTLEEKRSWVTSSPTKVFGIDPNTQQVNHLTDIDWYSFPDQLLIHKAEAMGKPGLVEIYAKEESTGARRCPEAEEASAWECMIPASGSRYISSDMHASVVLS</sequence>
<organism evidence="2 3">
    <name type="scientific">Musa acuminata subsp. malaccensis</name>
    <name type="common">Wild banana</name>
    <name type="synonym">Musa malaccensis</name>
    <dbReference type="NCBI Taxonomy" id="214687"/>
    <lineage>
        <taxon>Eukaryota</taxon>
        <taxon>Viridiplantae</taxon>
        <taxon>Streptophyta</taxon>
        <taxon>Embryophyta</taxon>
        <taxon>Tracheophyta</taxon>
        <taxon>Spermatophyta</taxon>
        <taxon>Magnoliopsida</taxon>
        <taxon>Liliopsida</taxon>
        <taxon>Zingiberales</taxon>
        <taxon>Musaceae</taxon>
        <taxon>Musa</taxon>
    </lineage>
</organism>
<evidence type="ECO:0000313" key="2">
    <source>
        <dbReference type="EnsemblPlants" id="Ma03_p12780.1"/>
    </source>
</evidence>
<keyword evidence="3" id="KW-1185">Reference proteome</keyword>
<reference evidence="1" key="1">
    <citation type="submission" date="2021-03" db="EMBL/GenBank/DDBJ databases">
        <authorList>
            <consortium name="Genoscope - CEA"/>
            <person name="William W."/>
        </authorList>
    </citation>
    <scope>NUCLEOTIDE SEQUENCE</scope>
    <source>
        <strain evidence="1">Doubled-haploid Pahang</strain>
    </source>
</reference>
<reference evidence="2" key="2">
    <citation type="submission" date="2021-05" db="UniProtKB">
        <authorList>
            <consortium name="EnsemblPlants"/>
        </authorList>
    </citation>
    <scope>IDENTIFICATION</scope>
    <source>
        <strain evidence="2">subsp. malaccensis</strain>
    </source>
</reference>
<accession>A0A804IBE3</accession>